<evidence type="ECO:0000313" key="2">
    <source>
        <dbReference type="Proteomes" id="UP000314294"/>
    </source>
</evidence>
<gene>
    <name evidence="1" type="ORF">EYF80_002105</name>
</gene>
<accession>A0A4Z2JDN4</accession>
<protein>
    <submittedName>
        <fullName evidence="1">Uncharacterized protein</fullName>
    </submittedName>
</protein>
<proteinExistence type="predicted"/>
<dbReference type="PROSITE" id="PS51257">
    <property type="entry name" value="PROKAR_LIPOPROTEIN"/>
    <property type="match status" value="1"/>
</dbReference>
<name>A0A4Z2JDN4_9TELE</name>
<reference evidence="1 2" key="1">
    <citation type="submission" date="2019-03" db="EMBL/GenBank/DDBJ databases">
        <title>First draft genome of Liparis tanakae, snailfish: a comprehensive survey of snailfish specific genes.</title>
        <authorList>
            <person name="Kim W."/>
            <person name="Song I."/>
            <person name="Jeong J.-H."/>
            <person name="Kim D."/>
            <person name="Kim S."/>
            <person name="Ryu S."/>
            <person name="Song J.Y."/>
            <person name="Lee S.K."/>
        </authorList>
    </citation>
    <scope>NUCLEOTIDE SEQUENCE [LARGE SCALE GENOMIC DNA]</scope>
    <source>
        <tissue evidence="1">Muscle</tissue>
    </source>
</reference>
<evidence type="ECO:0000313" key="1">
    <source>
        <dbReference type="EMBL" id="TNN87758.1"/>
    </source>
</evidence>
<sequence>MTPVAVKNWLMEEHRSAIWAASSVQLLSSACRMLSFRPVRHPEEKKIALNGLSSVALVGEGRVLLGMSRVLLVLAMLTVRLVLAVGGVRGEVLLRVEGVVCRPAVVVLVVVAYAVSHTRRVIPVQNEGRHPPCCEKDCSKTHLYRLRKEELRSSKSEKQSCLSRDSRTGKSYWGCGGGGAGGGGWAGCWRLSDWDEGSEWLLTFKTEEREQT</sequence>
<organism evidence="1 2">
    <name type="scientific">Liparis tanakae</name>
    <name type="common">Tanaka's snailfish</name>
    <dbReference type="NCBI Taxonomy" id="230148"/>
    <lineage>
        <taxon>Eukaryota</taxon>
        <taxon>Metazoa</taxon>
        <taxon>Chordata</taxon>
        <taxon>Craniata</taxon>
        <taxon>Vertebrata</taxon>
        <taxon>Euteleostomi</taxon>
        <taxon>Actinopterygii</taxon>
        <taxon>Neopterygii</taxon>
        <taxon>Teleostei</taxon>
        <taxon>Neoteleostei</taxon>
        <taxon>Acanthomorphata</taxon>
        <taxon>Eupercaria</taxon>
        <taxon>Perciformes</taxon>
        <taxon>Cottioidei</taxon>
        <taxon>Cottales</taxon>
        <taxon>Liparidae</taxon>
        <taxon>Liparis</taxon>
    </lineage>
</organism>
<dbReference type="Proteomes" id="UP000314294">
    <property type="component" value="Unassembled WGS sequence"/>
</dbReference>
<dbReference type="AlphaFoldDB" id="A0A4Z2JDN4"/>
<keyword evidence="2" id="KW-1185">Reference proteome</keyword>
<dbReference type="EMBL" id="SRLO01000009">
    <property type="protein sequence ID" value="TNN87758.1"/>
    <property type="molecule type" value="Genomic_DNA"/>
</dbReference>
<comment type="caution">
    <text evidence="1">The sequence shown here is derived from an EMBL/GenBank/DDBJ whole genome shotgun (WGS) entry which is preliminary data.</text>
</comment>